<dbReference type="Proteomes" id="UP001196413">
    <property type="component" value="Unassembled WGS sequence"/>
</dbReference>
<name>A0AAD5MNJ6_PARTN</name>
<keyword evidence="2" id="KW-1185">Reference proteome</keyword>
<comment type="caution">
    <text evidence="1">The sequence shown here is derived from an EMBL/GenBank/DDBJ whole genome shotgun (WGS) entry which is preliminary data.</text>
</comment>
<reference evidence="1" key="1">
    <citation type="submission" date="2021-06" db="EMBL/GenBank/DDBJ databases">
        <title>Parelaphostrongylus tenuis whole genome reference sequence.</title>
        <authorList>
            <person name="Garwood T.J."/>
            <person name="Larsen P.A."/>
            <person name="Fountain-Jones N.M."/>
            <person name="Garbe J.R."/>
            <person name="Macchietto M.G."/>
            <person name="Kania S.A."/>
            <person name="Gerhold R.W."/>
            <person name="Richards J.E."/>
            <person name="Wolf T.M."/>
        </authorList>
    </citation>
    <scope>NUCLEOTIDE SEQUENCE</scope>
    <source>
        <strain evidence="1">MNPRO001-30</strain>
        <tissue evidence="1">Meninges</tissue>
    </source>
</reference>
<proteinExistence type="predicted"/>
<evidence type="ECO:0000313" key="1">
    <source>
        <dbReference type="EMBL" id="KAJ1350884.1"/>
    </source>
</evidence>
<dbReference type="AlphaFoldDB" id="A0AAD5MNJ6"/>
<evidence type="ECO:0000313" key="2">
    <source>
        <dbReference type="Proteomes" id="UP001196413"/>
    </source>
</evidence>
<gene>
    <name evidence="1" type="ORF">KIN20_006795</name>
</gene>
<sequence length="66" mass="7285">MVDVESMIALSGSLSVPHGHAMFLIIKALASQTKFLESPLHPFVNCAETNKWANGKRCPLFEENNN</sequence>
<accession>A0AAD5MNJ6</accession>
<dbReference type="EMBL" id="JAHQIW010000958">
    <property type="protein sequence ID" value="KAJ1350884.1"/>
    <property type="molecule type" value="Genomic_DNA"/>
</dbReference>
<organism evidence="1 2">
    <name type="scientific">Parelaphostrongylus tenuis</name>
    <name type="common">Meningeal worm</name>
    <dbReference type="NCBI Taxonomy" id="148309"/>
    <lineage>
        <taxon>Eukaryota</taxon>
        <taxon>Metazoa</taxon>
        <taxon>Ecdysozoa</taxon>
        <taxon>Nematoda</taxon>
        <taxon>Chromadorea</taxon>
        <taxon>Rhabditida</taxon>
        <taxon>Rhabditina</taxon>
        <taxon>Rhabditomorpha</taxon>
        <taxon>Strongyloidea</taxon>
        <taxon>Metastrongylidae</taxon>
        <taxon>Parelaphostrongylus</taxon>
    </lineage>
</organism>
<protein>
    <submittedName>
        <fullName evidence="1">Uncharacterized protein</fullName>
    </submittedName>
</protein>